<evidence type="ECO:0000256" key="11">
    <source>
        <dbReference type="ARBA" id="ARBA00022729"/>
    </source>
</evidence>
<accession>A0A7W5DI75</accession>
<comment type="cofactor">
    <cofactor evidence="20">
        <name>Ca(2+)</name>
        <dbReference type="ChEBI" id="CHEBI:29108"/>
    </cofactor>
    <text evidence="20">Binds 1 Ca(2+) ion per monomer. In the dimeric form the Ca(2+) is bound by different amino acids with binding of each Ca(2+) shared with ligands coming from each monomer. The Ca(2+) ion may have a role in catalysis.</text>
</comment>
<evidence type="ECO:0000313" key="22">
    <source>
        <dbReference type="EMBL" id="MBB3183091.1"/>
    </source>
</evidence>
<evidence type="ECO:0000256" key="18">
    <source>
        <dbReference type="PIRSR" id="PIRSR603187-1"/>
    </source>
</evidence>
<feature type="chain" id="PRO_5031593088" description="Phospholipase A1" evidence="20">
    <location>
        <begin position="25"/>
        <end position="357"/>
    </location>
</feature>
<evidence type="ECO:0000256" key="10">
    <source>
        <dbReference type="ARBA" id="ARBA00022723"/>
    </source>
</evidence>
<dbReference type="InterPro" id="IPR003187">
    <property type="entry name" value="PLipase_A1"/>
</dbReference>
<organism evidence="22 23">
    <name type="scientific">Halomonas fontilapidosi</name>
    <dbReference type="NCBI Taxonomy" id="616675"/>
    <lineage>
        <taxon>Bacteria</taxon>
        <taxon>Pseudomonadati</taxon>
        <taxon>Pseudomonadota</taxon>
        <taxon>Gammaproteobacteria</taxon>
        <taxon>Oceanospirillales</taxon>
        <taxon>Halomonadaceae</taxon>
        <taxon>Halomonas</taxon>
    </lineage>
</organism>
<feature type="binding site" description="in dimeric form" evidence="19">
    <location>
        <position position="254"/>
    </location>
    <ligand>
        <name>Ca(2+)</name>
        <dbReference type="ChEBI" id="CHEBI:29108"/>
        <label>1</label>
    </ligand>
</feature>
<comment type="similarity">
    <text evidence="3 20">Belongs to the phospholipase A1 family.</text>
</comment>
<evidence type="ECO:0000256" key="21">
    <source>
        <dbReference type="SAM" id="Coils"/>
    </source>
</evidence>
<feature type="binding site" description="in dimeric form" evidence="19">
    <location>
        <position position="219"/>
    </location>
    <ligand>
        <name>Ca(2+)</name>
        <dbReference type="ChEBI" id="CHEBI:29108"/>
        <label>1</label>
    </ligand>
</feature>
<dbReference type="EMBL" id="JACHXQ010000001">
    <property type="protein sequence ID" value="MBB3183091.1"/>
    <property type="molecule type" value="Genomic_DNA"/>
</dbReference>
<dbReference type="Proteomes" id="UP000563050">
    <property type="component" value="Unassembled WGS sequence"/>
</dbReference>
<gene>
    <name evidence="22" type="ORF">FHR95_000615</name>
</gene>
<dbReference type="EC" id="3.1.1.4" evidence="6 20"/>
<dbReference type="PANTHER" id="PTHR40457">
    <property type="entry name" value="PHOSPHOLIPASE A1"/>
    <property type="match status" value="1"/>
</dbReference>
<keyword evidence="11 20" id="KW-0732">Signal</keyword>
<evidence type="ECO:0000256" key="8">
    <source>
        <dbReference type="ARBA" id="ARBA00022452"/>
    </source>
</evidence>
<comment type="caution">
    <text evidence="22">The sequence shown here is derived from an EMBL/GenBank/DDBJ whole genome shotgun (WGS) entry which is preliminary data.</text>
</comment>
<dbReference type="GO" id="GO:0004623">
    <property type="term" value="F:phospholipase A2 activity"/>
    <property type="evidence" value="ECO:0007669"/>
    <property type="project" value="UniProtKB-EC"/>
</dbReference>
<keyword evidence="21" id="KW-0175">Coiled coil</keyword>
<keyword evidence="15 20" id="KW-0443">Lipid metabolism</keyword>
<feature type="binding site" description="in dimeric form" evidence="19">
    <location>
        <position position="214"/>
    </location>
    <ligand>
        <name>Ca(2+)</name>
        <dbReference type="ChEBI" id="CHEBI:29108"/>
        <label>1</label>
    </ligand>
</feature>
<name>A0A7W5DI75_9GAMM</name>
<dbReference type="PRINTS" id="PR01486">
    <property type="entry name" value="PHPHLIPASEA1"/>
</dbReference>
<evidence type="ECO:0000256" key="15">
    <source>
        <dbReference type="ARBA" id="ARBA00023098"/>
    </source>
</evidence>
<dbReference type="Gene3D" id="2.40.230.10">
    <property type="entry name" value="Phospholipase A1"/>
    <property type="match status" value="1"/>
</dbReference>
<protein>
    <recommendedName>
        <fullName evidence="7 20">Phospholipase A1</fullName>
        <ecNumber evidence="5 20">3.1.1.32</ecNumber>
        <ecNumber evidence="6 20">3.1.1.4</ecNumber>
    </recommendedName>
    <alternativeName>
        <fullName evidence="20">Phosphatidylcholine 1-acylhydrolase</fullName>
    </alternativeName>
</protein>
<evidence type="ECO:0000256" key="17">
    <source>
        <dbReference type="ARBA" id="ARBA00023237"/>
    </source>
</evidence>
<dbReference type="GO" id="GO:0008970">
    <property type="term" value="F:phospholipase A1 activity"/>
    <property type="evidence" value="ECO:0007669"/>
    <property type="project" value="UniProtKB-EC"/>
</dbReference>
<evidence type="ECO:0000256" key="19">
    <source>
        <dbReference type="PIRSR" id="PIRSR603187-2"/>
    </source>
</evidence>
<dbReference type="CDD" id="cd00541">
    <property type="entry name" value="OMPLA"/>
    <property type="match status" value="1"/>
</dbReference>
<keyword evidence="17 20" id="KW-0998">Cell outer membrane</keyword>
<feature type="binding site" description="in dimeric form" evidence="19">
    <location>
        <position position="173"/>
    </location>
    <ligand>
        <name>Ca(2+)</name>
        <dbReference type="ChEBI" id="CHEBI:29108"/>
        <label>1</label>
    </ligand>
</feature>
<comment type="catalytic activity">
    <reaction evidence="1 20">
        <text>a 1,2-diacyl-sn-glycero-3-phosphocholine + H2O = a 2-acyl-sn-glycero-3-phosphocholine + a fatty acid + H(+)</text>
        <dbReference type="Rhea" id="RHEA:18689"/>
        <dbReference type="ChEBI" id="CHEBI:15377"/>
        <dbReference type="ChEBI" id="CHEBI:15378"/>
        <dbReference type="ChEBI" id="CHEBI:28868"/>
        <dbReference type="ChEBI" id="CHEBI:57643"/>
        <dbReference type="ChEBI" id="CHEBI:57875"/>
        <dbReference type="EC" id="3.1.1.32"/>
    </reaction>
</comment>
<sequence>MMSARFSLLSAALMLAVLNADASAAEPMSQAERKAIESRIADLKEEMSALQRQLADADGERPQDAALSETIPAQQLTDAVDERRQLERESAQNPFAITTHRRNYWFPLSYNASPNNEAFQNVSERDALDRAEMKFQFSAKFNLVEDLFGDYGGDLHFAYTQRSWWQAFNTDASSPFRETNYEPEVFLDFENHMSLLGWTNTNNRLALNHHSNGRSDPLSRSWNRLILESTLVNDDWALILAPHWRIPESKEDDDNPDIHKYLGYGDITLAHRFNGDNELSLMLRGYPSDGNMGTQVDYSVPLFGSIRGHLQYYYGYGESLIDYDERSHRLSLGFSLNPLFPGAVWSANPDPIQGQVH</sequence>
<comment type="function">
    <text evidence="20">Hydrolysis of phosphatidylcholine with phospholipase A2 (EC 3.1.1.4) and phospholipase A1 (EC 3.1.1.32) activities.</text>
</comment>
<comment type="catalytic activity">
    <reaction evidence="2 20">
        <text>a 1,2-diacyl-sn-glycero-3-phosphocholine + H2O = a 1-acyl-sn-glycero-3-phosphocholine + a fatty acid + H(+)</text>
        <dbReference type="Rhea" id="RHEA:15801"/>
        <dbReference type="ChEBI" id="CHEBI:15377"/>
        <dbReference type="ChEBI" id="CHEBI:15378"/>
        <dbReference type="ChEBI" id="CHEBI:28868"/>
        <dbReference type="ChEBI" id="CHEBI:57643"/>
        <dbReference type="ChEBI" id="CHEBI:58168"/>
        <dbReference type="EC" id="3.1.1.4"/>
    </reaction>
</comment>
<dbReference type="GO" id="GO:0009279">
    <property type="term" value="C:cell outer membrane"/>
    <property type="evidence" value="ECO:0007669"/>
    <property type="project" value="UniProtKB-SubCell"/>
</dbReference>
<evidence type="ECO:0000256" key="13">
    <source>
        <dbReference type="ARBA" id="ARBA00022837"/>
    </source>
</evidence>
<feature type="coiled-coil region" evidence="21">
    <location>
        <begin position="33"/>
        <end position="60"/>
    </location>
</feature>
<comment type="subunit">
    <text evidence="4 20">Homodimer; dimerization is reversible, and the dimeric form is the active one.</text>
</comment>
<evidence type="ECO:0000256" key="5">
    <source>
        <dbReference type="ARBA" id="ARBA00013179"/>
    </source>
</evidence>
<comment type="subcellular location">
    <subcellularLocation>
        <location evidence="20">Cell outer membrane</location>
        <topology evidence="20">Multi-pass membrane protein</topology>
    </subcellularLocation>
    <text evidence="20">One of the very few enzymes located there.</text>
</comment>
<keyword evidence="9" id="KW-0812">Transmembrane</keyword>
<dbReference type="AlphaFoldDB" id="A0A7W5DI75"/>
<evidence type="ECO:0000256" key="1">
    <source>
        <dbReference type="ARBA" id="ARBA00000111"/>
    </source>
</evidence>
<keyword evidence="8" id="KW-1134">Transmembrane beta strand</keyword>
<evidence type="ECO:0000256" key="3">
    <source>
        <dbReference type="ARBA" id="ARBA00010525"/>
    </source>
</evidence>
<dbReference type="RefSeq" id="WP_425485255.1">
    <property type="nucleotide sequence ID" value="NZ_JACHXQ010000001.1"/>
</dbReference>
<evidence type="ECO:0000256" key="2">
    <source>
        <dbReference type="ARBA" id="ARBA00001604"/>
    </source>
</evidence>
<evidence type="ECO:0000256" key="12">
    <source>
        <dbReference type="ARBA" id="ARBA00022801"/>
    </source>
</evidence>
<evidence type="ECO:0000256" key="20">
    <source>
        <dbReference type="RuleBase" id="RU366027"/>
    </source>
</evidence>
<dbReference type="Pfam" id="PF02253">
    <property type="entry name" value="PLA1"/>
    <property type="match status" value="1"/>
</dbReference>
<keyword evidence="23" id="KW-1185">Reference proteome</keyword>
<evidence type="ECO:0000256" key="4">
    <source>
        <dbReference type="ARBA" id="ARBA00011702"/>
    </source>
</evidence>
<dbReference type="GO" id="GO:0016042">
    <property type="term" value="P:lipid catabolic process"/>
    <property type="evidence" value="ECO:0007669"/>
    <property type="project" value="UniProtKB-KW"/>
</dbReference>
<reference evidence="22 23" key="1">
    <citation type="submission" date="2020-08" db="EMBL/GenBank/DDBJ databases">
        <title>Genomic Encyclopedia of Type Strains, Phase III (KMG-III): the genomes of soil and plant-associated and newly described type strains.</title>
        <authorList>
            <person name="Whitman W."/>
        </authorList>
    </citation>
    <scope>NUCLEOTIDE SEQUENCE [LARGE SCALE GENOMIC DNA]</scope>
    <source>
        <strain evidence="22 23">CECT 7341</strain>
    </source>
</reference>
<dbReference type="PANTHER" id="PTHR40457:SF1">
    <property type="entry name" value="PHOSPHOLIPASE A1"/>
    <property type="match status" value="1"/>
</dbReference>
<feature type="active site" description="Proton acceptor" evidence="18">
    <location>
        <position position="209"/>
    </location>
</feature>
<keyword evidence="14 20" id="KW-0442">Lipid degradation</keyword>
<feature type="signal peptide" evidence="20">
    <location>
        <begin position="1"/>
        <end position="24"/>
    </location>
</feature>
<evidence type="ECO:0000256" key="14">
    <source>
        <dbReference type="ARBA" id="ARBA00022963"/>
    </source>
</evidence>
<dbReference type="GO" id="GO:0005509">
    <property type="term" value="F:calcium ion binding"/>
    <property type="evidence" value="ECO:0007669"/>
    <property type="project" value="TreeGrafter"/>
</dbReference>
<evidence type="ECO:0000256" key="9">
    <source>
        <dbReference type="ARBA" id="ARBA00022692"/>
    </source>
</evidence>
<evidence type="ECO:0000256" key="6">
    <source>
        <dbReference type="ARBA" id="ARBA00013278"/>
    </source>
</evidence>
<keyword evidence="13 19" id="KW-0106">Calcium</keyword>
<evidence type="ECO:0000256" key="16">
    <source>
        <dbReference type="ARBA" id="ARBA00023136"/>
    </source>
</evidence>
<keyword evidence="12 20" id="KW-0378">Hydrolase</keyword>
<dbReference type="SUPFAM" id="SSF56931">
    <property type="entry name" value="Outer membrane phospholipase A (OMPLA)"/>
    <property type="match status" value="1"/>
</dbReference>
<keyword evidence="10 19" id="KW-0479">Metal-binding</keyword>
<dbReference type="InterPro" id="IPR036541">
    <property type="entry name" value="PLipase_A1_sf"/>
</dbReference>
<feature type="active site" description="Nucleophile" evidence="18">
    <location>
        <position position="211"/>
    </location>
</feature>
<proteinExistence type="inferred from homology"/>
<evidence type="ECO:0000256" key="7">
    <source>
        <dbReference type="ARBA" id="ARBA00021726"/>
    </source>
</evidence>
<dbReference type="EC" id="3.1.1.32" evidence="5 20"/>
<evidence type="ECO:0000313" key="23">
    <source>
        <dbReference type="Proteomes" id="UP000563050"/>
    </source>
</evidence>
<keyword evidence="16" id="KW-0472">Membrane</keyword>